<keyword evidence="2" id="KW-1185">Reference proteome</keyword>
<comment type="caution">
    <text evidence="1">The sequence shown here is derived from an EMBL/GenBank/DDBJ whole genome shotgun (WGS) entry which is preliminary data.</text>
</comment>
<dbReference type="Proteomes" id="UP000265520">
    <property type="component" value="Unassembled WGS sequence"/>
</dbReference>
<evidence type="ECO:0000313" key="1">
    <source>
        <dbReference type="EMBL" id="MCI82577.1"/>
    </source>
</evidence>
<reference evidence="1 2" key="1">
    <citation type="journal article" date="2018" name="Front. Plant Sci.">
        <title>Red Clover (Trifolium pratense) and Zigzag Clover (T. medium) - A Picture of Genomic Similarities and Differences.</title>
        <authorList>
            <person name="Dluhosova J."/>
            <person name="Istvanek J."/>
            <person name="Nedelnik J."/>
            <person name="Repkova J."/>
        </authorList>
    </citation>
    <scope>NUCLEOTIDE SEQUENCE [LARGE SCALE GENOMIC DNA]</scope>
    <source>
        <strain evidence="2">cv. 10/8</strain>
        <tissue evidence="1">Leaf</tissue>
    </source>
</reference>
<dbReference type="EMBL" id="LXQA011046933">
    <property type="protein sequence ID" value="MCI82577.1"/>
    <property type="molecule type" value="Genomic_DNA"/>
</dbReference>
<dbReference type="AlphaFoldDB" id="A0A392V358"/>
<proteinExistence type="predicted"/>
<sequence>SPGEVLVSPGAVLEVARRGAGKRWRRRRQLSPVEGKLSAVLSPVVARRGGGDRTMFNLFYNVSKCKYGLVT</sequence>
<organism evidence="1 2">
    <name type="scientific">Trifolium medium</name>
    <dbReference type="NCBI Taxonomy" id="97028"/>
    <lineage>
        <taxon>Eukaryota</taxon>
        <taxon>Viridiplantae</taxon>
        <taxon>Streptophyta</taxon>
        <taxon>Embryophyta</taxon>
        <taxon>Tracheophyta</taxon>
        <taxon>Spermatophyta</taxon>
        <taxon>Magnoliopsida</taxon>
        <taxon>eudicotyledons</taxon>
        <taxon>Gunneridae</taxon>
        <taxon>Pentapetalae</taxon>
        <taxon>rosids</taxon>
        <taxon>fabids</taxon>
        <taxon>Fabales</taxon>
        <taxon>Fabaceae</taxon>
        <taxon>Papilionoideae</taxon>
        <taxon>50 kb inversion clade</taxon>
        <taxon>NPAAA clade</taxon>
        <taxon>Hologalegina</taxon>
        <taxon>IRL clade</taxon>
        <taxon>Trifolieae</taxon>
        <taxon>Trifolium</taxon>
    </lineage>
</organism>
<protein>
    <submittedName>
        <fullName evidence="1">Uncharacterized protein</fullName>
    </submittedName>
</protein>
<evidence type="ECO:0000313" key="2">
    <source>
        <dbReference type="Proteomes" id="UP000265520"/>
    </source>
</evidence>
<accession>A0A392V358</accession>
<feature type="non-terminal residue" evidence="1">
    <location>
        <position position="1"/>
    </location>
</feature>
<name>A0A392V358_9FABA</name>